<dbReference type="EMBL" id="VOMB01000006">
    <property type="protein sequence ID" value="MBU9763103.1"/>
    <property type="molecule type" value="Genomic_DNA"/>
</dbReference>
<feature type="domain" description="Carrier" evidence="4">
    <location>
        <begin position="37"/>
        <end position="112"/>
    </location>
</feature>
<gene>
    <name evidence="5" type="ORF">FR943_04490</name>
</gene>
<comment type="cofactor">
    <cofactor evidence="1">
        <name>pantetheine 4'-phosphate</name>
        <dbReference type="ChEBI" id="CHEBI:47942"/>
    </cofactor>
</comment>
<accession>A0ABS6KHW8</accession>
<keyword evidence="3" id="KW-0597">Phosphoprotein</keyword>
<keyword evidence="2" id="KW-0596">Phosphopantetheine</keyword>
<name>A0ABS6KHW8_9MYCO</name>
<evidence type="ECO:0000256" key="3">
    <source>
        <dbReference type="ARBA" id="ARBA00022553"/>
    </source>
</evidence>
<dbReference type="InterPro" id="IPR009081">
    <property type="entry name" value="PP-bd_ACP"/>
</dbReference>
<organism evidence="5 6">
    <name type="scientific">[Mycobacterium] fortunisiensis</name>
    <dbReference type="NCBI Taxonomy" id="2600579"/>
    <lineage>
        <taxon>Bacteria</taxon>
        <taxon>Bacillati</taxon>
        <taxon>Actinomycetota</taxon>
        <taxon>Actinomycetes</taxon>
        <taxon>Mycobacteriales</taxon>
        <taxon>Mycobacteriaceae</taxon>
        <taxon>Mycolicibacterium</taxon>
    </lineage>
</organism>
<evidence type="ECO:0000259" key="4">
    <source>
        <dbReference type="PROSITE" id="PS50075"/>
    </source>
</evidence>
<dbReference type="InterPro" id="IPR045851">
    <property type="entry name" value="AMP-bd_C_sf"/>
</dbReference>
<dbReference type="PANTHER" id="PTHR45527">
    <property type="entry name" value="NONRIBOSOMAL PEPTIDE SYNTHETASE"/>
    <property type="match status" value="1"/>
</dbReference>
<protein>
    <submittedName>
        <fullName evidence="5">Non-ribosomal peptide synthetase</fullName>
    </submittedName>
</protein>
<feature type="non-terminal residue" evidence="5">
    <location>
        <position position="273"/>
    </location>
</feature>
<sequence>MVPSQIVVLDEFPLTSSGKTDRKALPEPVFTATTFRSPQTPTEKTVAEVFAEVLGLDRVGLDDDFFVLGGDSLIAIRVSARLQAALGKDVPVRYLFDAPTVGRLAACLDRLQEQATRPPLQVMARPQTIPLSYAQQRLWFFDQLHGPSPVYNMAVGLRLSGDLDPGALGAALSDVVGRHESLRTLFPVADGMPRQQVVPAERAHLCWQVVDAIDWSADRLAEAAGAVARHPFDLDTELPLRAALFRVADDEHVLVAVVHHIAADGWSVAPLVA</sequence>
<dbReference type="SUPFAM" id="SSF56801">
    <property type="entry name" value="Acetyl-CoA synthetase-like"/>
    <property type="match status" value="1"/>
</dbReference>
<dbReference type="SMART" id="SM00823">
    <property type="entry name" value="PKS_PP"/>
    <property type="match status" value="1"/>
</dbReference>
<evidence type="ECO:0000256" key="2">
    <source>
        <dbReference type="ARBA" id="ARBA00022450"/>
    </source>
</evidence>
<dbReference type="Gene3D" id="1.10.1200.10">
    <property type="entry name" value="ACP-like"/>
    <property type="match status" value="1"/>
</dbReference>
<dbReference type="PANTHER" id="PTHR45527:SF1">
    <property type="entry name" value="FATTY ACID SYNTHASE"/>
    <property type="match status" value="1"/>
</dbReference>
<proteinExistence type="predicted"/>
<dbReference type="InterPro" id="IPR020806">
    <property type="entry name" value="PKS_PP-bd"/>
</dbReference>
<dbReference type="InterPro" id="IPR023213">
    <property type="entry name" value="CAT-like_dom_sf"/>
</dbReference>
<evidence type="ECO:0000313" key="6">
    <source>
        <dbReference type="Proteomes" id="UP000812982"/>
    </source>
</evidence>
<evidence type="ECO:0000313" key="5">
    <source>
        <dbReference type="EMBL" id="MBU9763103.1"/>
    </source>
</evidence>
<comment type="caution">
    <text evidence="5">The sequence shown here is derived from an EMBL/GenBank/DDBJ whole genome shotgun (WGS) entry which is preliminary data.</text>
</comment>
<dbReference type="Gene3D" id="3.30.559.10">
    <property type="entry name" value="Chloramphenicol acetyltransferase-like domain"/>
    <property type="match status" value="1"/>
</dbReference>
<dbReference type="Pfam" id="PF00550">
    <property type="entry name" value="PP-binding"/>
    <property type="match status" value="1"/>
</dbReference>
<dbReference type="PROSITE" id="PS50075">
    <property type="entry name" value="CARRIER"/>
    <property type="match status" value="1"/>
</dbReference>
<dbReference type="Proteomes" id="UP000812982">
    <property type="component" value="Unassembled WGS sequence"/>
</dbReference>
<dbReference type="InterPro" id="IPR036736">
    <property type="entry name" value="ACP-like_sf"/>
</dbReference>
<dbReference type="Gene3D" id="3.30.300.30">
    <property type="match status" value="1"/>
</dbReference>
<keyword evidence="6" id="KW-1185">Reference proteome</keyword>
<dbReference type="InterPro" id="IPR001242">
    <property type="entry name" value="Condensation_dom"/>
</dbReference>
<dbReference type="SUPFAM" id="SSF52777">
    <property type="entry name" value="CoA-dependent acyltransferases"/>
    <property type="match status" value="1"/>
</dbReference>
<dbReference type="Pfam" id="PF00668">
    <property type="entry name" value="Condensation"/>
    <property type="match status" value="1"/>
</dbReference>
<evidence type="ECO:0000256" key="1">
    <source>
        <dbReference type="ARBA" id="ARBA00001957"/>
    </source>
</evidence>
<dbReference type="SUPFAM" id="SSF47336">
    <property type="entry name" value="ACP-like"/>
    <property type="match status" value="1"/>
</dbReference>
<reference evidence="5 6" key="1">
    <citation type="journal article" date="2021" name="Sci. Rep.">
        <title>Phenotypic and genomic hallmarks of a novel, potentially pathogenic rapidly growing Mycobacterium species related to the Mycobacterium fortuitum complex.</title>
        <authorList>
            <person name="Gharbi R."/>
            <person name="Khanna V."/>
            <person name="Frigui W."/>
            <person name="Mhenni B."/>
            <person name="Brosch R."/>
            <person name="Mardassi H."/>
        </authorList>
    </citation>
    <scope>NUCLEOTIDE SEQUENCE [LARGE SCALE GENOMIC DNA]</scope>
    <source>
        <strain evidence="5 6">TNTM28</strain>
    </source>
</reference>